<dbReference type="InterPro" id="IPR015854">
    <property type="entry name" value="ABC_transpr_LolD-like"/>
</dbReference>
<evidence type="ECO:0000313" key="5">
    <source>
        <dbReference type="Proteomes" id="UP001500908"/>
    </source>
</evidence>
<dbReference type="SMART" id="SM00382">
    <property type="entry name" value="AAA"/>
    <property type="match status" value="1"/>
</dbReference>
<dbReference type="EMBL" id="BAABDD010000013">
    <property type="protein sequence ID" value="GAA3748456.1"/>
    <property type="molecule type" value="Genomic_DNA"/>
</dbReference>
<dbReference type="PROSITE" id="PS50893">
    <property type="entry name" value="ABC_TRANSPORTER_2"/>
    <property type="match status" value="1"/>
</dbReference>
<dbReference type="Gene3D" id="3.40.50.300">
    <property type="entry name" value="P-loop containing nucleotide triphosphate hydrolases"/>
    <property type="match status" value="1"/>
</dbReference>
<keyword evidence="5" id="KW-1185">Reference proteome</keyword>
<name>A0ABP7FU54_9ACTN</name>
<evidence type="ECO:0000313" key="4">
    <source>
        <dbReference type="EMBL" id="GAA3748456.1"/>
    </source>
</evidence>
<comment type="caution">
    <text evidence="4">The sequence shown here is derived from an EMBL/GenBank/DDBJ whole genome shotgun (WGS) entry which is preliminary data.</text>
</comment>
<evidence type="ECO:0000256" key="1">
    <source>
        <dbReference type="ARBA" id="ARBA00022741"/>
    </source>
</evidence>
<dbReference type="PANTHER" id="PTHR24220:SF659">
    <property type="entry name" value="TRANSPORTER, PUTATIVE-RELATED"/>
    <property type="match status" value="1"/>
</dbReference>
<dbReference type="Proteomes" id="UP001500908">
    <property type="component" value="Unassembled WGS sequence"/>
</dbReference>
<dbReference type="GO" id="GO:0005524">
    <property type="term" value="F:ATP binding"/>
    <property type="evidence" value="ECO:0007669"/>
    <property type="project" value="UniProtKB-KW"/>
</dbReference>
<keyword evidence="1" id="KW-0547">Nucleotide-binding</keyword>
<sequence>MRAGAKVRVAGVSCAHGPIVAVRGVDVAVEAGEKVALIGTNGSGKTTLLRAILGLHTRTRGEIAVDGHVARSAADWARRRRECAWLPQRQSAGAFPLLGEELLDSSGAPAAARSAADQLGVGHLLRRPVSTFSGGQLQRTHLARAVGCVAAGARAVLADEPTAALDFQGRAEAAEALLALPVTVLVVTHDQTLAQRCDRRLEMAAGRLREVT</sequence>
<keyword evidence="2 4" id="KW-0067">ATP-binding</keyword>
<evidence type="ECO:0000259" key="3">
    <source>
        <dbReference type="PROSITE" id="PS50893"/>
    </source>
</evidence>
<gene>
    <name evidence="4" type="ORF">GCM10022402_29640</name>
</gene>
<dbReference type="SUPFAM" id="SSF52540">
    <property type="entry name" value="P-loop containing nucleoside triphosphate hydrolases"/>
    <property type="match status" value="1"/>
</dbReference>
<dbReference type="RefSeq" id="WP_344972112.1">
    <property type="nucleotide sequence ID" value="NZ_BAABDD010000013.1"/>
</dbReference>
<evidence type="ECO:0000256" key="2">
    <source>
        <dbReference type="ARBA" id="ARBA00022840"/>
    </source>
</evidence>
<dbReference type="InterPro" id="IPR003593">
    <property type="entry name" value="AAA+_ATPase"/>
</dbReference>
<feature type="domain" description="ABC transporter" evidence="3">
    <location>
        <begin position="7"/>
        <end position="211"/>
    </location>
</feature>
<dbReference type="InterPro" id="IPR027417">
    <property type="entry name" value="P-loop_NTPase"/>
</dbReference>
<reference evidence="5" key="1">
    <citation type="journal article" date="2019" name="Int. J. Syst. Evol. Microbiol.">
        <title>The Global Catalogue of Microorganisms (GCM) 10K type strain sequencing project: providing services to taxonomists for standard genome sequencing and annotation.</title>
        <authorList>
            <consortium name="The Broad Institute Genomics Platform"/>
            <consortium name="The Broad Institute Genome Sequencing Center for Infectious Disease"/>
            <person name="Wu L."/>
            <person name="Ma J."/>
        </authorList>
    </citation>
    <scope>NUCLEOTIDE SEQUENCE [LARGE SCALE GENOMIC DNA]</scope>
    <source>
        <strain evidence="5">JCM 17137</strain>
    </source>
</reference>
<accession>A0ABP7FU54</accession>
<organism evidence="4 5">
    <name type="scientific">Salinactinospora qingdaonensis</name>
    <dbReference type="NCBI Taxonomy" id="702744"/>
    <lineage>
        <taxon>Bacteria</taxon>
        <taxon>Bacillati</taxon>
        <taxon>Actinomycetota</taxon>
        <taxon>Actinomycetes</taxon>
        <taxon>Streptosporangiales</taxon>
        <taxon>Nocardiopsidaceae</taxon>
        <taxon>Salinactinospora</taxon>
    </lineage>
</organism>
<protein>
    <submittedName>
        <fullName evidence="4">ABC transporter ATP-binding protein</fullName>
    </submittedName>
</protein>
<dbReference type="PANTHER" id="PTHR24220">
    <property type="entry name" value="IMPORT ATP-BINDING PROTEIN"/>
    <property type="match status" value="1"/>
</dbReference>
<dbReference type="InterPro" id="IPR003439">
    <property type="entry name" value="ABC_transporter-like_ATP-bd"/>
</dbReference>
<proteinExistence type="predicted"/>
<dbReference type="Pfam" id="PF00005">
    <property type="entry name" value="ABC_tran"/>
    <property type="match status" value="1"/>
</dbReference>